<evidence type="ECO:0000256" key="2">
    <source>
        <dbReference type="ARBA" id="ARBA00022679"/>
    </source>
</evidence>
<dbReference type="PROSITE" id="PS50011">
    <property type="entry name" value="PROTEIN_KINASE_DOM"/>
    <property type="match status" value="1"/>
</dbReference>
<name>A0A9N8W0Z7_FUNMO</name>
<dbReference type="GO" id="GO:0006955">
    <property type="term" value="P:immune response"/>
    <property type="evidence" value="ECO:0007669"/>
    <property type="project" value="TreeGrafter"/>
</dbReference>
<keyword evidence="9" id="KW-1185">Reference proteome</keyword>
<dbReference type="Proteomes" id="UP000789375">
    <property type="component" value="Unassembled WGS sequence"/>
</dbReference>
<evidence type="ECO:0000256" key="6">
    <source>
        <dbReference type="PROSITE-ProRule" id="PRU10141"/>
    </source>
</evidence>
<dbReference type="EMBL" id="CAJVPP010000301">
    <property type="protein sequence ID" value="CAG8467214.1"/>
    <property type="molecule type" value="Genomic_DNA"/>
</dbReference>
<feature type="binding site" evidence="6">
    <location>
        <position position="55"/>
    </location>
    <ligand>
        <name>ATP</name>
        <dbReference type="ChEBI" id="CHEBI:30616"/>
    </ligand>
</feature>
<dbReference type="PROSITE" id="PS00107">
    <property type="entry name" value="PROTEIN_KINASE_ATP"/>
    <property type="match status" value="1"/>
</dbReference>
<keyword evidence="5 6" id="KW-0067">ATP-binding</keyword>
<evidence type="ECO:0000256" key="3">
    <source>
        <dbReference type="ARBA" id="ARBA00022741"/>
    </source>
</evidence>
<protein>
    <submittedName>
        <fullName evidence="8">11113_t:CDS:1</fullName>
    </submittedName>
</protein>
<dbReference type="GO" id="GO:0007254">
    <property type="term" value="P:JNK cascade"/>
    <property type="evidence" value="ECO:0007669"/>
    <property type="project" value="TreeGrafter"/>
</dbReference>
<evidence type="ECO:0000256" key="1">
    <source>
        <dbReference type="ARBA" id="ARBA00022527"/>
    </source>
</evidence>
<evidence type="ECO:0000313" key="9">
    <source>
        <dbReference type="Proteomes" id="UP000789375"/>
    </source>
</evidence>
<dbReference type="Gene3D" id="3.30.200.20">
    <property type="entry name" value="Phosphorylase Kinase, domain 1"/>
    <property type="match status" value="1"/>
</dbReference>
<dbReference type="PANTHER" id="PTHR46716:SF1">
    <property type="entry name" value="MITOGEN-ACTIVATED PROTEIN KINASE KINASE KINASE 7"/>
    <property type="match status" value="1"/>
</dbReference>
<dbReference type="InterPro" id="IPR000719">
    <property type="entry name" value="Prot_kinase_dom"/>
</dbReference>
<feature type="domain" description="Protein kinase" evidence="7">
    <location>
        <begin position="27"/>
        <end position="223"/>
    </location>
</feature>
<sequence length="223" mass="25953">MSKDTYIDWLKDAIDNEHVKRYEYLEFKDEQPIGNGSYGNVCRVNWKNKDVFALKSFNNSREVIKEIVKELKLHRKVSYHKNIIRLYGITMEKPKCWKDEPDQRPDIQNVVFILEAIISPNQSATLIDNNYEDESDSNKSKPSINYDSKLIDLEIESLDNLDQNSVQLGHSYQFGIGTKEGDKNLYNWYAENTKGQYKIVSLKKMFNNLIGKADIDDLSQVSI</sequence>
<evidence type="ECO:0000259" key="7">
    <source>
        <dbReference type="PROSITE" id="PS50011"/>
    </source>
</evidence>
<evidence type="ECO:0000313" key="8">
    <source>
        <dbReference type="EMBL" id="CAG8467214.1"/>
    </source>
</evidence>
<proteinExistence type="predicted"/>
<evidence type="ECO:0000256" key="5">
    <source>
        <dbReference type="ARBA" id="ARBA00022840"/>
    </source>
</evidence>
<dbReference type="InterPro" id="IPR011009">
    <property type="entry name" value="Kinase-like_dom_sf"/>
</dbReference>
<keyword evidence="2" id="KW-0808">Transferase</keyword>
<dbReference type="Pfam" id="PF00069">
    <property type="entry name" value="Pkinase"/>
    <property type="match status" value="1"/>
</dbReference>
<dbReference type="GO" id="GO:0004709">
    <property type="term" value="F:MAP kinase kinase kinase activity"/>
    <property type="evidence" value="ECO:0007669"/>
    <property type="project" value="TreeGrafter"/>
</dbReference>
<comment type="caution">
    <text evidence="8">The sequence shown here is derived from an EMBL/GenBank/DDBJ whole genome shotgun (WGS) entry which is preliminary data.</text>
</comment>
<gene>
    <name evidence="8" type="ORF">FMOSSE_LOCUS2335</name>
</gene>
<dbReference type="InterPro" id="IPR017441">
    <property type="entry name" value="Protein_kinase_ATP_BS"/>
</dbReference>
<keyword evidence="3 6" id="KW-0547">Nucleotide-binding</keyword>
<evidence type="ECO:0000256" key="4">
    <source>
        <dbReference type="ARBA" id="ARBA00022777"/>
    </source>
</evidence>
<organism evidence="8 9">
    <name type="scientific">Funneliformis mosseae</name>
    <name type="common">Endomycorrhizal fungus</name>
    <name type="synonym">Glomus mosseae</name>
    <dbReference type="NCBI Taxonomy" id="27381"/>
    <lineage>
        <taxon>Eukaryota</taxon>
        <taxon>Fungi</taxon>
        <taxon>Fungi incertae sedis</taxon>
        <taxon>Mucoromycota</taxon>
        <taxon>Glomeromycotina</taxon>
        <taxon>Glomeromycetes</taxon>
        <taxon>Glomerales</taxon>
        <taxon>Glomeraceae</taxon>
        <taxon>Funneliformis</taxon>
    </lineage>
</organism>
<dbReference type="PANTHER" id="PTHR46716">
    <property type="entry name" value="MITOGEN-ACTIVATED PROTEIN KINASE KINASE KINASE 7"/>
    <property type="match status" value="1"/>
</dbReference>
<dbReference type="GO" id="GO:0005524">
    <property type="term" value="F:ATP binding"/>
    <property type="evidence" value="ECO:0007669"/>
    <property type="project" value="UniProtKB-UniRule"/>
</dbReference>
<keyword evidence="1" id="KW-0723">Serine/threonine-protein kinase</keyword>
<accession>A0A9N8W0Z7</accession>
<keyword evidence="4" id="KW-0418">Kinase</keyword>
<dbReference type="AlphaFoldDB" id="A0A9N8W0Z7"/>
<dbReference type="SUPFAM" id="SSF56112">
    <property type="entry name" value="Protein kinase-like (PK-like)"/>
    <property type="match status" value="1"/>
</dbReference>
<reference evidence="8" key="1">
    <citation type="submission" date="2021-06" db="EMBL/GenBank/DDBJ databases">
        <authorList>
            <person name="Kallberg Y."/>
            <person name="Tangrot J."/>
            <person name="Rosling A."/>
        </authorList>
    </citation>
    <scope>NUCLEOTIDE SEQUENCE</scope>
    <source>
        <strain evidence="8">87-6 pot B 2015</strain>
    </source>
</reference>